<proteinExistence type="inferred from homology"/>
<evidence type="ECO:0000313" key="4">
    <source>
        <dbReference type="EMBL" id="BDC90882.1"/>
    </source>
</evidence>
<dbReference type="KEGG" id="lcal:ATTO_07540"/>
<evidence type="ECO:0000256" key="3">
    <source>
        <dbReference type="ARBA" id="ARBA00023277"/>
    </source>
</evidence>
<dbReference type="InterPro" id="IPR029052">
    <property type="entry name" value="Metallo-depent_PP-like"/>
</dbReference>
<sequence length="640" mass="72520">MLLEMVMRETPTDPEIRCLELLSEQFPTRQAVFTEIINLEAILGLPKATEHFMSDVHGEYAAFEHILNNCSGVIREGVRHEFAGELSQADQDDLCTLIYYPDKKMVKEFEAGIIDLSWWRTHLMRLLRVAKHFASAYTQSKVRKAMPVSYAYIIDELLRDQIDQPDARTHYHERIIDTIVDTGSGPDFVESLASLIKRLAVDRLHIVGDLFDRGPHADKILDRLMDYAGVDIQWGNHDIVWMGAACGSRVCQAAVVRNNLRYGNLEILESAYGISLRELALFAERTYLDGDVLSPMEKAIDIILFKLEAQLIRRNPDFEMGDRLLLPLVDIEEDCVHLPEGDVPLVTCDLPTLQGEDVCQLTLEEEAVIESLASAFEASDRLHAHIGFLYEHGGMYKVCNNNVLFHGCVPMTEDDLFPRFVLRGHGLAGRDLFDWLDREARQAWMDPSQESLDLMYYLYCGFHSPLCGRITKTFERSLVADESCWHEPRDEYWNLISSPTVCKQVLREFGADPKRGHIINGHTPVKASSGENPVRSGGYHIVIDGGFCKAYHKTTGIAGYTLIADKSGLRIKAHRAFTSIGNVLDLNADIMSDTDRFEVAEHPLLVEDSDTGETIRQRILELRALLDSYNHGLLKERAKR</sequence>
<organism evidence="4 5">
    <name type="scientific">Leptogranulimonas caecicola</name>
    <dbReference type="NCBI Taxonomy" id="2894156"/>
    <lineage>
        <taxon>Bacteria</taxon>
        <taxon>Bacillati</taxon>
        <taxon>Actinomycetota</taxon>
        <taxon>Coriobacteriia</taxon>
        <taxon>Coriobacteriales</taxon>
        <taxon>Kribbibacteriaceae</taxon>
        <taxon>Leptogranulimonas</taxon>
    </lineage>
</organism>
<gene>
    <name evidence="4" type="primary">fbp</name>
    <name evidence="4" type="ORF">ATTO_07540</name>
</gene>
<dbReference type="Proteomes" id="UP001431186">
    <property type="component" value="Chromosome"/>
</dbReference>
<keyword evidence="1" id="KW-0378">Hydrolase</keyword>
<evidence type="ECO:0000256" key="2">
    <source>
        <dbReference type="ARBA" id="ARBA00023211"/>
    </source>
</evidence>
<dbReference type="Pfam" id="PF06874">
    <property type="entry name" value="FBPase_2"/>
    <property type="match status" value="1"/>
</dbReference>
<keyword evidence="2" id="KW-0464">Manganese</keyword>
<reference evidence="4" key="1">
    <citation type="submission" date="2021-11" db="EMBL/GenBank/DDBJ databases">
        <title>Complete genome sequence of Atopobiaceae bacterium TOC12.</title>
        <authorList>
            <person name="Morinaga K."/>
            <person name="Kusada H."/>
            <person name="Tamaki H."/>
        </authorList>
    </citation>
    <scope>NUCLEOTIDE SEQUENCE</scope>
    <source>
        <strain evidence="4">TOC12</strain>
    </source>
</reference>
<keyword evidence="3" id="KW-0119">Carbohydrate metabolism</keyword>
<dbReference type="InterPro" id="IPR009164">
    <property type="entry name" value="FBPtase_class3"/>
</dbReference>
<dbReference type="SUPFAM" id="SSF56300">
    <property type="entry name" value="Metallo-dependent phosphatases"/>
    <property type="match status" value="1"/>
</dbReference>
<dbReference type="GO" id="GO:0006094">
    <property type="term" value="P:gluconeogenesis"/>
    <property type="evidence" value="ECO:0007669"/>
    <property type="project" value="InterPro"/>
</dbReference>
<evidence type="ECO:0000313" key="5">
    <source>
        <dbReference type="Proteomes" id="UP001431186"/>
    </source>
</evidence>
<dbReference type="AlphaFoldDB" id="A0AAU9CF71"/>
<name>A0AAU9CF71_9ACTN</name>
<dbReference type="GO" id="GO:0042132">
    <property type="term" value="F:fructose 1,6-bisphosphate 1-phosphatase activity"/>
    <property type="evidence" value="ECO:0007669"/>
    <property type="project" value="InterPro"/>
</dbReference>
<accession>A0AAU9CF71</accession>
<protein>
    <submittedName>
        <fullName evidence="4">Fructose-1,6-bisphosphatase class 3</fullName>
    </submittedName>
</protein>
<keyword evidence="5" id="KW-1185">Reference proteome</keyword>
<dbReference type="EMBL" id="AP025285">
    <property type="protein sequence ID" value="BDC90882.1"/>
    <property type="molecule type" value="Genomic_DNA"/>
</dbReference>
<evidence type="ECO:0000256" key="1">
    <source>
        <dbReference type="ARBA" id="ARBA00022801"/>
    </source>
</evidence>
<dbReference type="HAMAP" id="MF_01854">
    <property type="entry name" value="FBPase_class3"/>
    <property type="match status" value="1"/>
</dbReference>
<dbReference type="Gene3D" id="3.60.21.10">
    <property type="match status" value="1"/>
</dbReference>